<dbReference type="Gene3D" id="3.40.50.300">
    <property type="entry name" value="P-loop containing nucleotide triphosphate hydrolases"/>
    <property type="match status" value="1"/>
</dbReference>
<dbReference type="GO" id="GO:0042941">
    <property type="term" value="P:D-alanine transmembrane transport"/>
    <property type="evidence" value="ECO:0007669"/>
    <property type="project" value="TreeGrafter"/>
</dbReference>
<dbReference type="OrthoDB" id="9805514at2"/>
<dbReference type="EMBL" id="CCDP010000001">
    <property type="protein sequence ID" value="CDQ38492.1"/>
    <property type="molecule type" value="Genomic_DNA"/>
</dbReference>
<evidence type="ECO:0000256" key="1">
    <source>
        <dbReference type="ARBA" id="ARBA00022448"/>
    </source>
</evidence>
<dbReference type="InterPro" id="IPR003439">
    <property type="entry name" value="ABC_transporter-like_ATP-bd"/>
</dbReference>
<protein>
    <submittedName>
        <fullName evidence="5">Lipopolysaccharide export system ATP-binding protein LptB</fullName>
    </submittedName>
</protein>
<keyword evidence="2" id="KW-0547">Nucleotide-binding</keyword>
<organism evidence="5 6">
    <name type="scientific">Virgibacillus massiliensis</name>
    <dbReference type="NCBI Taxonomy" id="1462526"/>
    <lineage>
        <taxon>Bacteria</taxon>
        <taxon>Bacillati</taxon>
        <taxon>Bacillota</taxon>
        <taxon>Bacilli</taxon>
        <taxon>Bacillales</taxon>
        <taxon>Bacillaceae</taxon>
        <taxon>Virgibacillus</taxon>
    </lineage>
</organism>
<dbReference type="InterPro" id="IPR032823">
    <property type="entry name" value="BCA_ABC_TP_C"/>
</dbReference>
<dbReference type="GO" id="GO:0005304">
    <property type="term" value="F:L-valine transmembrane transporter activity"/>
    <property type="evidence" value="ECO:0007669"/>
    <property type="project" value="TreeGrafter"/>
</dbReference>
<dbReference type="STRING" id="1462526.BN990_00762"/>
<gene>
    <name evidence="5" type="primary">lptB</name>
    <name evidence="5" type="ORF">BN990_00762</name>
</gene>
<dbReference type="InterPro" id="IPR027417">
    <property type="entry name" value="P-loop_NTPase"/>
</dbReference>
<evidence type="ECO:0000256" key="3">
    <source>
        <dbReference type="ARBA" id="ARBA00022840"/>
    </source>
</evidence>
<dbReference type="Pfam" id="PF00005">
    <property type="entry name" value="ABC_tran"/>
    <property type="match status" value="1"/>
</dbReference>
<dbReference type="eggNOG" id="COG0411">
    <property type="taxonomic scope" value="Bacteria"/>
</dbReference>
<dbReference type="GO" id="GO:0016887">
    <property type="term" value="F:ATP hydrolysis activity"/>
    <property type="evidence" value="ECO:0007669"/>
    <property type="project" value="InterPro"/>
</dbReference>
<dbReference type="InterPro" id="IPR051120">
    <property type="entry name" value="ABC_AA/LPS_Transport"/>
</dbReference>
<reference evidence="6" key="2">
    <citation type="submission" date="2014-05" db="EMBL/GenBank/DDBJ databases">
        <title>Draft genome sequence of Virgibacillus massiliensis Vm-5.</title>
        <authorList>
            <person name="Khelaifia S."/>
            <person name="Croce O."/>
            <person name="Lagier J.C."/>
            <person name="Raoult D."/>
        </authorList>
    </citation>
    <scope>NUCLEOTIDE SEQUENCE [LARGE SCALE GENOMIC DNA]</scope>
    <source>
        <strain evidence="6">Vm-5</strain>
    </source>
</reference>
<feature type="domain" description="ABC transporter" evidence="4">
    <location>
        <begin position="3"/>
        <end position="250"/>
    </location>
</feature>
<dbReference type="RefSeq" id="WP_021289620.1">
    <property type="nucleotide sequence ID" value="NZ_BNER01000001.1"/>
</dbReference>
<keyword evidence="6" id="KW-1185">Reference proteome</keyword>
<dbReference type="GO" id="GO:0005886">
    <property type="term" value="C:plasma membrane"/>
    <property type="evidence" value="ECO:0007669"/>
    <property type="project" value="TreeGrafter"/>
</dbReference>
<dbReference type="SMART" id="SM00382">
    <property type="entry name" value="AAA"/>
    <property type="match status" value="1"/>
</dbReference>
<dbReference type="PROSITE" id="PS50893">
    <property type="entry name" value="ABC_TRANSPORTER_2"/>
    <property type="match status" value="1"/>
</dbReference>
<evidence type="ECO:0000313" key="5">
    <source>
        <dbReference type="EMBL" id="CDQ38492.1"/>
    </source>
</evidence>
<comment type="caution">
    <text evidence="5">The sequence shown here is derived from an EMBL/GenBank/DDBJ whole genome shotgun (WGS) entry which is preliminary data.</text>
</comment>
<dbReference type="GO" id="GO:0015188">
    <property type="term" value="F:L-isoleucine transmembrane transporter activity"/>
    <property type="evidence" value="ECO:0007669"/>
    <property type="project" value="TreeGrafter"/>
</dbReference>
<dbReference type="FunFam" id="3.40.50.300:FF:000421">
    <property type="entry name" value="Branched-chain amino acid ABC transporter ATP-binding protein"/>
    <property type="match status" value="1"/>
</dbReference>
<name>A0A024Q8C2_9BACI</name>
<keyword evidence="3 5" id="KW-0067">ATP-binding</keyword>
<proteinExistence type="predicted"/>
<dbReference type="SUPFAM" id="SSF52540">
    <property type="entry name" value="P-loop containing nucleoside triphosphate hydrolases"/>
    <property type="match status" value="1"/>
</dbReference>
<dbReference type="GO" id="GO:1903805">
    <property type="term" value="P:L-valine import across plasma membrane"/>
    <property type="evidence" value="ECO:0007669"/>
    <property type="project" value="TreeGrafter"/>
</dbReference>
<reference evidence="5 6" key="1">
    <citation type="submission" date="2014-03" db="EMBL/GenBank/DDBJ databases">
        <authorList>
            <person name="Urmite Genomes U."/>
        </authorList>
    </citation>
    <scope>NUCLEOTIDE SEQUENCE [LARGE SCALE GENOMIC DNA]</scope>
    <source>
        <strain evidence="5 6">Vm-5</strain>
    </source>
</reference>
<evidence type="ECO:0000313" key="6">
    <source>
        <dbReference type="Proteomes" id="UP000028875"/>
    </source>
</evidence>
<sequence>MYFETRELSKEFGGLTAVKEVDFAIEKGKINAIIGPNGAGKSTFFNLITGLHRPSSGEVFFKDQEISHLSSNKIAELGIARTFQTTNLFERATVFDNVIVGHRLRTKTNLLDAILRTKRCKQEEEQCKEKAWEVLQATGLTHVATKIVTNISQEEKKRVAIALALATDPEVLFLDEPTAGINPDETNGLAGLITELAQMGITICLIEHKMKMIMQMADKIMVLNYGEKIAEGAPEEINKNEEVIRAYLGGEASA</sequence>
<dbReference type="GO" id="GO:0015808">
    <property type="term" value="P:L-alanine transport"/>
    <property type="evidence" value="ECO:0007669"/>
    <property type="project" value="TreeGrafter"/>
</dbReference>
<dbReference type="InterPro" id="IPR003593">
    <property type="entry name" value="AAA+_ATPase"/>
</dbReference>
<dbReference type="PANTHER" id="PTHR45772:SF7">
    <property type="entry name" value="AMINO ACID ABC TRANSPORTER ATP-BINDING PROTEIN"/>
    <property type="match status" value="1"/>
</dbReference>
<dbReference type="AlphaFoldDB" id="A0A024Q8C2"/>
<dbReference type="Pfam" id="PF12399">
    <property type="entry name" value="BCA_ABC_TP_C"/>
    <property type="match status" value="1"/>
</dbReference>
<dbReference type="GO" id="GO:1903806">
    <property type="term" value="P:L-isoleucine import across plasma membrane"/>
    <property type="evidence" value="ECO:0007669"/>
    <property type="project" value="TreeGrafter"/>
</dbReference>
<dbReference type="GO" id="GO:0005524">
    <property type="term" value="F:ATP binding"/>
    <property type="evidence" value="ECO:0007669"/>
    <property type="project" value="UniProtKB-KW"/>
</dbReference>
<dbReference type="PANTHER" id="PTHR45772">
    <property type="entry name" value="CONSERVED COMPONENT OF ABC TRANSPORTER FOR NATURAL AMINO ACIDS-RELATED"/>
    <property type="match status" value="1"/>
</dbReference>
<dbReference type="CDD" id="cd03219">
    <property type="entry name" value="ABC_Mj1267_LivG_branched"/>
    <property type="match status" value="1"/>
</dbReference>
<accession>A0A024Q8C2</accession>
<keyword evidence="1" id="KW-0813">Transport</keyword>
<evidence type="ECO:0000256" key="2">
    <source>
        <dbReference type="ARBA" id="ARBA00022741"/>
    </source>
</evidence>
<evidence type="ECO:0000259" key="4">
    <source>
        <dbReference type="PROSITE" id="PS50893"/>
    </source>
</evidence>
<dbReference type="GO" id="GO:0015192">
    <property type="term" value="F:L-phenylalanine transmembrane transporter activity"/>
    <property type="evidence" value="ECO:0007669"/>
    <property type="project" value="TreeGrafter"/>
</dbReference>
<dbReference type="Proteomes" id="UP000028875">
    <property type="component" value="Unassembled WGS sequence"/>
</dbReference>